<evidence type="ECO:0000313" key="7">
    <source>
        <dbReference type="EMBL" id="GGD15053.1"/>
    </source>
</evidence>
<name>A0ABQ1Q738_9ACTN</name>
<evidence type="ECO:0000313" key="8">
    <source>
        <dbReference type="Proteomes" id="UP000630594"/>
    </source>
</evidence>
<evidence type="ECO:0000256" key="2">
    <source>
        <dbReference type="ARBA" id="ARBA00022692"/>
    </source>
</evidence>
<dbReference type="Proteomes" id="UP000630594">
    <property type="component" value="Unassembled WGS sequence"/>
</dbReference>
<feature type="transmembrane region" description="Helical" evidence="5">
    <location>
        <begin position="197"/>
        <end position="216"/>
    </location>
</feature>
<feature type="transmembrane region" description="Helical" evidence="5">
    <location>
        <begin position="76"/>
        <end position="94"/>
    </location>
</feature>
<feature type="transmembrane region" description="Helical" evidence="5">
    <location>
        <begin position="100"/>
        <end position="116"/>
    </location>
</feature>
<accession>A0ABQ1Q738</accession>
<feature type="transmembrane region" description="Helical" evidence="5">
    <location>
        <begin position="150"/>
        <end position="171"/>
    </location>
</feature>
<keyword evidence="3 5" id="KW-1133">Transmembrane helix</keyword>
<feature type="domain" description="Integral membrane bound transporter" evidence="6">
    <location>
        <begin position="213"/>
        <end position="335"/>
    </location>
</feature>
<evidence type="ECO:0000256" key="5">
    <source>
        <dbReference type="SAM" id="Phobius"/>
    </source>
</evidence>
<dbReference type="EMBL" id="BMCK01000002">
    <property type="protein sequence ID" value="GGD15053.1"/>
    <property type="molecule type" value="Genomic_DNA"/>
</dbReference>
<comment type="caution">
    <text evidence="7">The sequence shown here is derived from an EMBL/GenBank/DDBJ whole genome shotgun (WGS) entry which is preliminary data.</text>
</comment>
<evidence type="ECO:0000256" key="1">
    <source>
        <dbReference type="ARBA" id="ARBA00004141"/>
    </source>
</evidence>
<keyword evidence="4 5" id="KW-0472">Membrane</keyword>
<evidence type="ECO:0000256" key="4">
    <source>
        <dbReference type="ARBA" id="ARBA00023136"/>
    </source>
</evidence>
<protein>
    <submittedName>
        <fullName evidence="7">FUSC family protein</fullName>
    </submittedName>
</protein>
<dbReference type="Pfam" id="PF13515">
    <property type="entry name" value="FUSC_2"/>
    <property type="match status" value="1"/>
</dbReference>
<feature type="transmembrane region" description="Helical" evidence="5">
    <location>
        <begin position="323"/>
        <end position="340"/>
    </location>
</feature>
<gene>
    <name evidence="7" type="ORF">GCM10007231_12510</name>
</gene>
<evidence type="ECO:0000259" key="6">
    <source>
        <dbReference type="Pfam" id="PF13515"/>
    </source>
</evidence>
<keyword evidence="2 5" id="KW-0812">Transmembrane</keyword>
<feature type="transmembrane region" description="Helical" evidence="5">
    <location>
        <begin position="251"/>
        <end position="280"/>
    </location>
</feature>
<sequence length="352" mass="36760">MTDPAPRPSLREQVLGLGPHAGAHRVALRASVSLAVPLALLLATERMEWSIFAAFGAFVALYGRNEVAPHRLRLQVTLMAMFVGAVVAGTAVGISEHRAWWVVPGAALVAAVGSYVSDAQRWHPPGPLFLVFAFTACASTPSEVGDLLPALLVSSASAAFSVLVGASGAWWRGRRASSPWAATPRPSDWASVARRHVVRCALGCLLAGTAATALSGPLGIGHPYWAMVAAVVPLVARDWSQQVARGVQRLLGTFGGLLLAAGLLAVELPTPALVAVVIALQGLAELLIGRNYALALVVVTPLALLMVHLVAPTSPRELLVDRAVETLLGVVVGVALGWLTRRPAPRVRPLSA</sequence>
<comment type="subcellular location">
    <subcellularLocation>
        <location evidence="1">Membrane</location>
        <topology evidence="1">Multi-pass membrane protein</topology>
    </subcellularLocation>
</comment>
<evidence type="ECO:0000256" key="3">
    <source>
        <dbReference type="ARBA" id="ARBA00022989"/>
    </source>
</evidence>
<feature type="transmembrane region" description="Helical" evidence="5">
    <location>
        <begin position="292"/>
        <end position="311"/>
    </location>
</feature>
<organism evidence="7 8">
    <name type="scientific">Nocardioides daphniae</name>
    <dbReference type="NCBI Taxonomy" id="402297"/>
    <lineage>
        <taxon>Bacteria</taxon>
        <taxon>Bacillati</taxon>
        <taxon>Actinomycetota</taxon>
        <taxon>Actinomycetes</taxon>
        <taxon>Propionibacteriales</taxon>
        <taxon>Nocardioidaceae</taxon>
        <taxon>Nocardioides</taxon>
    </lineage>
</organism>
<dbReference type="InterPro" id="IPR049453">
    <property type="entry name" value="Memb_transporter_dom"/>
</dbReference>
<proteinExistence type="predicted"/>
<keyword evidence="8" id="KW-1185">Reference proteome</keyword>
<dbReference type="RefSeq" id="WP_202977903.1">
    <property type="nucleotide sequence ID" value="NZ_BMCK01000002.1"/>
</dbReference>
<reference evidence="8" key="1">
    <citation type="journal article" date="2019" name="Int. J. Syst. Evol. Microbiol.">
        <title>The Global Catalogue of Microorganisms (GCM) 10K type strain sequencing project: providing services to taxonomists for standard genome sequencing and annotation.</title>
        <authorList>
            <consortium name="The Broad Institute Genomics Platform"/>
            <consortium name="The Broad Institute Genome Sequencing Center for Infectious Disease"/>
            <person name="Wu L."/>
            <person name="Ma J."/>
        </authorList>
    </citation>
    <scope>NUCLEOTIDE SEQUENCE [LARGE SCALE GENOMIC DNA]</scope>
    <source>
        <strain evidence="8">CCM 7403</strain>
    </source>
</reference>